<dbReference type="InterPro" id="IPR017916">
    <property type="entry name" value="SB_dom"/>
</dbReference>
<evidence type="ECO:0000313" key="2">
    <source>
        <dbReference type="EMBL" id="KAG7193295.1"/>
    </source>
</evidence>
<sequence length="290" mass="32814">MLTVRESFTIHFLLRGFKSVYKVMPHPLQDTTFLNLQSISHVSSGSPFKKSFKFAPNALQQPQPEYPLAAENIQSPPDAIYSEPQDLMDNIELSYLTANHTLNHMAQLSTDYETAMGNIEDNINKYLQGELKDTMVRKIDQNCMKVNALYDQLTFYHKQAQANSNKLAEHKDYLGSQVEKISQLNAKLVELEKKQEPRKIYVSETSAFDLDKIAMPDLALVSQLYNTVADIRATKDVINAISGTFSSEPEFISDSNLDSCVKAVRGLGRELFWQELTKNHIATIMGLITE</sequence>
<keyword evidence="3" id="KW-1185">Reference proteome</keyword>
<comment type="caution">
    <text evidence="2">The sequence shown here is derived from an EMBL/GenBank/DDBJ whole genome shotgun (WGS) entry which is preliminary data.</text>
</comment>
<dbReference type="EMBL" id="JAHMUF010000012">
    <property type="protein sequence ID" value="KAG7193295.1"/>
    <property type="molecule type" value="Genomic_DNA"/>
</dbReference>
<dbReference type="Proteomes" id="UP000790833">
    <property type="component" value="Unassembled WGS sequence"/>
</dbReference>
<dbReference type="RefSeq" id="XP_043048843.1">
    <property type="nucleotide sequence ID" value="XM_043191536.1"/>
</dbReference>
<dbReference type="OrthoDB" id="306304at2759"/>
<evidence type="ECO:0000313" key="3">
    <source>
        <dbReference type="Proteomes" id="UP000790833"/>
    </source>
</evidence>
<feature type="domain" description="SB" evidence="1">
    <location>
        <begin position="215"/>
        <end position="276"/>
    </location>
</feature>
<evidence type="ECO:0000259" key="1">
    <source>
        <dbReference type="Pfam" id="PF09454"/>
    </source>
</evidence>
<proteinExistence type="predicted"/>
<reference evidence="2" key="1">
    <citation type="submission" date="2021-03" db="EMBL/GenBank/DDBJ databases">
        <authorList>
            <person name="Palmer J.M."/>
        </authorList>
    </citation>
    <scope>NUCLEOTIDE SEQUENCE</scope>
    <source>
        <strain evidence="2">ARV_011</strain>
    </source>
</reference>
<organism evidence="2 3">
    <name type="scientific">Scheffersomyces spartinae</name>
    <dbReference type="NCBI Taxonomy" id="45513"/>
    <lineage>
        <taxon>Eukaryota</taxon>
        <taxon>Fungi</taxon>
        <taxon>Dikarya</taxon>
        <taxon>Ascomycota</taxon>
        <taxon>Saccharomycotina</taxon>
        <taxon>Pichiomycetes</taxon>
        <taxon>Debaryomycetaceae</taxon>
        <taxon>Scheffersomyces</taxon>
    </lineage>
</organism>
<accession>A0A9P7V923</accession>
<protein>
    <recommendedName>
        <fullName evidence="1">SB domain-containing protein</fullName>
    </recommendedName>
</protein>
<gene>
    <name evidence="2" type="ORF">KQ657_000706</name>
</gene>
<dbReference type="AlphaFoldDB" id="A0A9P7V923"/>
<dbReference type="GeneID" id="66114080"/>
<dbReference type="Pfam" id="PF09454">
    <property type="entry name" value="Vps23_core"/>
    <property type="match status" value="1"/>
</dbReference>
<dbReference type="Gene3D" id="6.10.140.820">
    <property type="match status" value="1"/>
</dbReference>
<name>A0A9P7V923_9ASCO</name>